<keyword evidence="2" id="KW-0539">Nucleus</keyword>
<gene>
    <name evidence="5" type="ORF">B0I35DRAFT_475024</name>
</gene>
<dbReference type="EMBL" id="JAGPNK010000002">
    <property type="protein sequence ID" value="KAH7326368.1"/>
    <property type="molecule type" value="Genomic_DNA"/>
</dbReference>
<keyword evidence="1" id="KW-0479">Metal-binding</keyword>
<dbReference type="PANTHER" id="PTHR47431:SF1">
    <property type="entry name" value="ZN(II)2CYS6 TRANSCRIPTION FACTOR (EUROFUNG)"/>
    <property type="match status" value="1"/>
</dbReference>
<feature type="domain" description="Zn(2)-C6 fungal-type" evidence="4">
    <location>
        <begin position="63"/>
        <end position="92"/>
    </location>
</feature>
<feature type="compositionally biased region" description="Polar residues" evidence="3">
    <location>
        <begin position="36"/>
        <end position="52"/>
    </location>
</feature>
<evidence type="ECO:0000313" key="6">
    <source>
        <dbReference type="Proteomes" id="UP000813444"/>
    </source>
</evidence>
<feature type="compositionally biased region" description="Polar residues" evidence="3">
    <location>
        <begin position="1"/>
        <end position="14"/>
    </location>
</feature>
<dbReference type="PROSITE" id="PS00463">
    <property type="entry name" value="ZN2_CY6_FUNGAL_1"/>
    <property type="match status" value="1"/>
</dbReference>
<dbReference type="Pfam" id="PF04082">
    <property type="entry name" value="Fungal_trans"/>
    <property type="match status" value="1"/>
</dbReference>
<comment type="caution">
    <text evidence="5">The sequence shown here is derived from an EMBL/GenBank/DDBJ whole genome shotgun (WGS) entry which is preliminary data.</text>
</comment>
<dbReference type="InterPro" id="IPR007219">
    <property type="entry name" value="XnlR_reg_dom"/>
</dbReference>
<dbReference type="PROSITE" id="PS50048">
    <property type="entry name" value="ZN2_CY6_FUNGAL_2"/>
    <property type="match status" value="1"/>
</dbReference>
<evidence type="ECO:0000313" key="5">
    <source>
        <dbReference type="EMBL" id="KAH7326368.1"/>
    </source>
</evidence>
<dbReference type="CDD" id="cd12148">
    <property type="entry name" value="fungal_TF_MHR"/>
    <property type="match status" value="1"/>
</dbReference>
<dbReference type="CDD" id="cd00067">
    <property type="entry name" value="GAL4"/>
    <property type="match status" value="1"/>
</dbReference>
<protein>
    <submittedName>
        <fullName evidence="5">N-terminal binuclear Zn cluster-containing/DNA binding domain-containing protein</fullName>
    </submittedName>
</protein>
<keyword evidence="6" id="KW-1185">Reference proteome</keyword>
<evidence type="ECO:0000256" key="2">
    <source>
        <dbReference type="ARBA" id="ARBA00023242"/>
    </source>
</evidence>
<evidence type="ECO:0000259" key="4">
    <source>
        <dbReference type="PROSITE" id="PS50048"/>
    </source>
</evidence>
<reference evidence="5" key="1">
    <citation type="journal article" date="2021" name="Nat. Commun.">
        <title>Genetic determinants of endophytism in the Arabidopsis root mycobiome.</title>
        <authorList>
            <person name="Mesny F."/>
            <person name="Miyauchi S."/>
            <person name="Thiergart T."/>
            <person name="Pickel B."/>
            <person name="Atanasova L."/>
            <person name="Karlsson M."/>
            <person name="Huettel B."/>
            <person name="Barry K.W."/>
            <person name="Haridas S."/>
            <person name="Chen C."/>
            <person name="Bauer D."/>
            <person name="Andreopoulos W."/>
            <person name="Pangilinan J."/>
            <person name="LaButti K."/>
            <person name="Riley R."/>
            <person name="Lipzen A."/>
            <person name="Clum A."/>
            <person name="Drula E."/>
            <person name="Henrissat B."/>
            <person name="Kohler A."/>
            <person name="Grigoriev I.V."/>
            <person name="Martin F.M."/>
            <person name="Hacquard S."/>
        </authorList>
    </citation>
    <scope>NUCLEOTIDE SEQUENCE</scope>
    <source>
        <strain evidence="5">MPI-CAGE-CH-0235</strain>
    </source>
</reference>
<dbReference type="InterPro" id="IPR036864">
    <property type="entry name" value="Zn2-C6_fun-type_DNA-bd_sf"/>
</dbReference>
<dbReference type="GO" id="GO:0000981">
    <property type="term" value="F:DNA-binding transcription factor activity, RNA polymerase II-specific"/>
    <property type="evidence" value="ECO:0007669"/>
    <property type="project" value="InterPro"/>
</dbReference>
<dbReference type="SMART" id="SM00066">
    <property type="entry name" value="GAL4"/>
    <property type="match status" value="1"/>
</dbReference>
<accession>A0A8K0T1T4</accession>
<evidence type="ECO:0000256" key="3">
    <source>
        <dbReference type="SAM" id="MobiDB-lite"/>
    </source>
</evidence>
<dbReference type="Gene3D" id="4.10.240.10">
    <property type="entry name" value="Zn(2)-C6 fungal-type DNA-binding domain"/>
    <property type="match status" value="1"/>
</dbReference>
<name>A0A8K0T1T4_9HYPO</name>
<dbReference type="Proteomes" id="UP000813444">
    <property type="component" value="Unassembled WGS sequence"/>
</dbReference>
<dbReference type="GO" id="GO:0008270">
    <property type="term" value="F:zinc ion binding"/>
    <property type="evidence" value="ECO:0007669"/>
    <property type="project" value="InterPro"/>
</dbReference>
<feature type="compositionally biased region" description="Low complexity" evidence="3">
    <location>
        <begin position="15"/>
        <end position="35"/>
    </location>
</feature>
<dbReference type="GO" id="GO:0003677">
    <property type="term" value="F:DNA binding"/>
    <property type="evidence" value="ECO:0007669"/>
    <property type="project" value="InterPro"/>
</dbReference>
<dbReference type="PANTHER" id="PTHR47431">
    <property type="entry name" value="ZN(II)2CYS6 TRANSCRIPTION FACTOR (EUROFUNG)-RELATED"/>
    <property type="match status" value="1"/>
</dbReference>
<feature type="region of interest" description="Disordered" evidence="3">
    <location>
        <begin position="101"/>
        <end position="123"/>
    </location>
</feature>
<evidence type="ECO:0000256" key="1">
    <source>
        <dbReference type="ARBA" id="ARBA00022723"/>
    </source>
</evidence>
<dbReference type="OrthoDB" id="5367487at2759"/>
<organism evidence="5 6">
    <name type="scientific">Stachybotrys elegans</name>
    <dbReference type="NCBI Taxonomy" id="80388"/>
    <lineage>
        <taxon>Eukaryota</taxon>
        <taxon>Fungi</taxon>
        <taxon>Dikarya</taxon>
        <taxon>Ascomycota</taxon>
        <taxon>Pezizomycotina</taxon>
        <taxon>Sordariomycetes</taxon>
        <taxon>Hypocreomycetidae</taxon>
        <taxon>Hypocreales</taxon>
        <taxon>Stachybotryaceae</taxon>
        <taxon>Stachybotrys</taxon>
    </lineage>
</organism>
<dbReference type="Pfam" id="PF00172">
    <property type="entry name" value="Zn_clus"/>
    <property type="match status" value="1"/>
</dbReference>
<proteinExistence type="predicted"/>
<dbReference type="GO" id="GO:0006351">
    <property type="term" value="P:DNA-templated transcription"/>
    <property type="evidence" value="ECO:0007669"/>
    <property type="project" value="InterPro"/>
</dbReference>
<feature type="region of interest" description="Disordered" evidence="3">
    <location>
        <begin position="1"/>
        <end position="54"/>
    </location>
</feature>
<dbReference type="InterPro" id="IPR001138">
    <property type="entry name" value="Zn2Cys6_DnaBD"/>
</dbReference>
<dbReference type="AlphaFoldDB" id="A0A8K0T1T4"/>
<sequence>MQNTNSPLSTTQNLSPPSSSSPSSEAPGSSAASRAGDNTESPTSLTSASTVNEVRREPTVPAACLGCRNKHLKCDGRSPCSRCVASNTECHYVASRRGYKGPRRAPVSNPYKRLASSPPEVDTDGHGILSAGTPVSAESLIPYQSGYPPLAPNHGPPFNGAPAFGTARLYTGYVPAGHDMTIASPASMSSTSSLGALGRTLSLAERCLESFYRNFHGAHPFVLPKDAFLQVAREGIVEPLLATMRWVGSLHLPVASSRPGLLEEAERRVNDPDIPQDGFLLQAMLVLLIALDGSGNQEKARGILGKAETLAVQIAINTRPFAALHGRGWPVLEESWRRTWWELFVADGMIAGVHRATNFSLFDVPADADLPCEEHEFLSCNIPQPMTLDEMENRDFLGDEREFSSFAYRIMCARNLGKFMRVPQILSPEDENMARIEALLTNWRLHLPPSKKIAMHKDGKLDEMMFQAHMMTNAMSILLHQPHSQLDSAPAQKINSCAEHRPVRSGDLWNDHTRHTMASADEISKMITHRVPLLSHTHFFACVITMSSIVHLSKWALHFMQHDDDDLRQQIRLNIGALNELSSVWCCAGRARDQVKGVAQEIYRAKKQLQSDPEYWVGFTQQEMVQSIATDNSIINDLEQLPNLGPTLGSPANMPVNLG</sequence>
<dbReference type="SUPFAM" id="SSF57701">
    <property type="entry name" value="Zn2/Cys6 DNA-binding domain"/>
    <property type="match status" value="1"/>
</dbReference>